<dbReference type="RefSeq" id="WP_220299684.1">
    <property type="nucleotide sequence ID" value="NZ_JAEUAW010000003.1"/>
</dbReference>
<dbReference type="InterPro" id="IPR039536">
    <property type="entry name" value="TetR_C_Proteobacteria"/>
</dbReference>
<feature type="domain" description="HTH tetR-type" evidence="4">
    <location>
        <begin position="10"/>
        <end position="70"/>
    </location>
</feature>
<comment type="caution">
    <text evidence="5">The sequence shown here is derived from an EMBL/GenBank/DDBJ whole genome shotgun (WGS) entry which is preliminary data.</text>
</comment>
<dbReference type="Proteomes" id="UP001196843">
    <property type="component" value="Unassembled WGS sequence"/>
</dbReference>
<evidence type="ECO:0000256" key="3">
    <source>
        <dbReference type="SAM" id="Coils"/>
    </source>
</evidence>
<reference evidence="5 6" key="1">
    <citation type="journal article" date="2021" name="MBio">
        <title>Poor Competitiveness of Bradyrhizobium in Pigeon Pea Root Colonization in Indian Soils.</title>
        <authorList>
            <person name="Chalasani D."/>
            <person name="Basu A."/>
            <person name="Pullabhotla S.V.S.R.N."/>
            <person name="Jorrin B."/>
            <person name="Neal A.L."/>
            <person name="Poole P.S."/>
            <person name="Podile A.R."/>
            <person name="Tkacz A."/>
        </authorList>
    </citation>
    <scope>NUCLEOTIDE SEQUENCE [LARGE SCALE GENOMIC DNA]</scope>
    <source>
        <strain evidence="5 6">HU14</strain>
    </source>
</reference>
<proteinExistence type="predicted"/>
<dbReference type="PROSITE" id="PS50977">
    <property type="entry name" value="HTH_TETR_2"/>
    <property type="match status" value="1"/>
</dbReference>
<dbReference type="InterPro" id="IPR001647">
    <property type="entry name" value="HTH_TetR"/>
</dbReference>
<sequence length="207" mass="22797">MSRPEDPRIARSRALILDAALEAFLEFGYDGVSVELVAERAGVAKRTVYNIYGEKEALFRATLGRSIATAEQFAQLLTEAIEGLEDVERELPRLAERLAEDVLLGPVLPLRRLLVGEAARFPDLVAQYRRRAPETVLRALSAAFARLADRGLLVIGSPTLAAEHFAFLVMGAEMDRRMLGAKTAQPAKVRAHAREGARVFLAAYGRR</sequence>
<dbReference type="PANTHER" id="PTHR30055">
    <property type="entry name" value="HTH-TYPE TRANSCRIPTIONAL REGULATOR RUTR"/>
    <property type="match status" value="1"/>
</dbReference>
<feature type="DNA-binding region" description="H-T-H motif" evidence="2">
    <location>
        <begin position="33"/>
        <end position="52"/>
    </location>
</feature>
<dbReference type="Pfam" id="PF14246">
    <property type="entry name" value="TetR_C_7"/>
    <property type="match status" value="1"/>
</dbReference>
<dbReference type="InterPro" id="IPR009057">
    <property type="entry name" value="Homeodomain-like_sf"/>
</dbReference>
<dbReference type="Pfam" id="PF00440">
    <property type="entry name" value="TetR_N"/>
    <property type="match status" value="1"/>
</dbReference>
<dbReference type="InterPro" id="IPR050109">
    <property type="entry name" value="HTH-type_TetR-like_transc_reg"/>
</dbReference>
<accession>A0ABS7HKZ5</accession>
<dbReference type="PANTHER" id="PTHR30055:SF146">
    <property type="entry name" value="HTH-TYPE TRANSCRIPTIONAL DUAL REGULATOR CECR"/>
    <property type="match status" value="1"/>
</dbReference>
<evidence type="ECO:0000313" key="5">
    <source>
        <dbReference type="EMBL" id="MBW9092951.1"/>
    </source>
</evidence>
<evidence type="ECO:0000259" key="4">
    <source>
        <dbReference type="PROSITE" id="PS50977"/>
    </source>
</evidence>
<feature type="coiled-coil region" evidence="3">
    <location>
        <begin position="70"/>
        <end position="97"/>
    </location>
</feature>
<dbReference type="EMBL" id="JAEUAW010000003">
    <property type="protein sequence ID" value="MBW9092951.1"/>
    <property type="molecule type" value="Genomic_DNA"/>
</dbReference>
<organism evidence="5 6">
    <name type="scientific">Microbacterium jejuense</name>
    <dbReference type="NCBI Taxonomy" id="1263637"/>
    <lineage>
        <taxon>Bacteria</taxon>
        <taxon>Bacillati</taxon>
        <taxon>Actinomycetota</taxon>
        <taxon>Actinomycetes</taxon>
        <taxon>Micrococcales</taxon>
        <taxon>Microbacteriaceae</taxon>
        <taxon>Microbacterium</taxon>
    </lineage>
</organism>
<keyword evidence="6" id="KW-1185">Reference proteome</keyword>
<evidence type="ECO:0000313" key="6">
    <source>
        <dbReference type="Proteomes" id="UP001196843"/>
    </source>
</evidence>
<name>A0ABS7HKZ5_9MICO</name>
<keyword evidence="1 2" id="KW-0238">DNA-binding</keyword>
<keyword evidence="3" id="KW-0175">Coiled coil</keyword>
<evidence type="ECO:0000256" key="1">
    <source>
        <dbReference type="ARBA" id="ARBA00023125"/>
    </source>
</evidence>
<dbReference type="Gene3D" id="1.10.357.10">
    <property type="entry name" value="Tetracycline Repressor, domain 2"/>
    <property type="match status" value="1"/>
</dbReference>
<gene>
    <name evidence="5" type="ORF">JNB62_04570</name>
</gene>
<evidence type="ECO:0000256" key="2">
    <source>
        <dbReference type="PROSITE-ProRule" id="PRU00335"/>
    </source>
</evidence>
<dbReference type="PRINTS" id="PR00455">
    <property type="entry name" value="HTHTETR"/>
</dbReference>
<protein>
    <submittedName>
        <fullName evidence="5">TetR/AcrR family transcriptional regulator</fullName>
    </submittedName>
</protein>
<dbReference type="SUPFAM" id="SSF46689">
    <property type="entry name" value="Homeodomain-like"/>
    <property type="match status" value="1"/>
</dbReference>